<feature type="domain" description="EGF-like" evidence="3">
    <location>
        <begin position="49"/>
        <end position="86"/>
    </location>
</feature>
<dbReference type="CDD" id="cd00037">
    <property type="entry name" value="CLECT"/>
    <property type="match status" value="1"/>
</dbReference>
<evidence type="ECO:0008006" key="6">
    <source>
        <dbReference type="Google" id="ProtNLM"/>
    </source>
</evidence>
<organism evidence="5">
    <name type="scientific">Homalodisca liturata</name>
    <dbReference type="NCBI Taxonomy" id="320908"/>
    <lineage>
        <taxon>Eukaryota</taxon>
        <taxon>Metazoa</taxon>
        <taxon>Ecdysozoa</taxon>
        <taxon>Arthropoda</taxon>
        <taxon>Hexapoda</taxon>
        <taxon>Insecta</taxon>
        <taxon>Pterygota</taxon>
        <taxon>Neoptera</taxon>
        <taxon>Paraneoptera</taxon>
        <taxon>Hemiptera</taxon>
        <taxon>Auchenorrhyncha</taxon>
        <taxon>Membracoidea</taxon>
        <taxon>Cicadellidae</taxon>
        <taxon>Cicadellinae</taxon>
        <taxon>Proconiini</taxon>
        <taxon>Homalodisca</taxon>
    </lineage>
</organism>
<evidence type="ECO:0000313" key="5">
    <source>
        <dbReference type="EMBL" id="JAS97358.1"/>
    </source>
</evidence>
<dbReference type="InterPro" id="IPR016187">
    <property type="entry name" value="CTDL_fold"/>
</dbReference>
<feature type="disulfide bond" evidence="1">
    <location>
        <begin position="52"/>
        <end position="62"/>
    </location>
</feature>
<evidence type="ECO:0000259" key="3">
    <source>
        <dbReference type="PROSITE" id="PS50026"/>
    </source>
</evidence>
<dbReference type="Pfam" id="PF00059">
    <property type="entry name" value="Lectin_C"/>
    <property type="match status" value="1"/>
</dbReference>
<name>A0A1B6JE30_9HEMI</name>
<keyword evidence="1" id="KW-0245">EGF-like domain</keyword>
<comment type="caution">
    <text evidence="1">Lacks conserved residue(s) required for the propagation of feature annotation.</text>
</comment>
<reference evidence="5" key="1">
    <citation type="submission" date="2015-11" db="EMBL/GenBank/DDBJ databases">
        <title>De novo transcriptome assembly of four potential Pierce s Disease insect vectors from Arizona vineyards.</title>
        <authorList>
            <person name="Tassone E.E."/>
        </authorList>
    </citation>
    <scope>NUCLEOTIDE SEQUENCE</scope>
</reference>
<keyword evidence="1" id="KW-1015">Disulfide bond</keyword>
<proteinExistence type="predicted"/>
<evidence type="ECO:0000256" key="1">
    <source>
        <dbReference type="PROSITE-ProRule" id="PRU00076"/>
    </source>
</evidence>
<protein>
    <recommendedName>
        <fullName evidence="6">C-type lectin domain-containing protein</fullName>
    </recommendedName>
</protein>
<dbReference type="InterPro" id="IPR001304">
    <property type="entry name" value="C-type_lectin-like"/>
</dbReference>
<accession>A0A1B6JE30</accession>
<dbReference type="SUPFAM" id="SSF56436">
    <property type="entry name" value="C-type lectin-like"/>
    <property type="match status" value="1"/>
</dbReference>
<feature type="signal peptide" evidence="2">
    <location>
        <begin position="1"/>
        <end position="20"/>
    </location>
</feature>
<evidence type="ECO:0000259" key="4">
    <source>
        <dbReference type="PROSITE" id="PS50041"/>
    </source>
</evidence>
<feature type="chain" id="PRO_5008585783" description="C-type lectin domain-containing protein" evidence="2">
    <location>
        <begin position="21"/>
        <end position="225"/>
    </location>
</feature>
<evidence type="ECO:0000256" key="2">
    <source>
        <dbReference type="SAM" id="SignalP"/>
    </source>
</evidence>
<dbReference type="SMART" id="SM00034">
    <property type="entry name" value="CLECT"/>
    <property type="match status" value="1"/>
</dbReference>
<dbReference type="Gene3D" id="3.10.100.10">
    <property type="entry name" value="Mannose-Binding Protein A, subunit A"/>
    <property type="match status" value="1"/>
</dbReference>
<dbReference type="EMBL" id="GECU01010348">
    <property type="protein sequence ID" value="JAS97358.1"/>
    <property type="molecule type" value="Transcribed_RNA"/>
</dbReference>
<dbReference type="AlphaFoldDB" id="A0A1B6JE30"/>
<dbReference type="InterPro" id="IPR016186">
    <property type="entry name" value="C-type_lectin-like/link_sf"/>
</dbReference>
<dbReference type="PANTHER" id="PTHR22803">
    <property type="entry name" value="MANNOSE, PHOSPHOLIPASE, LECTIN RECEPTOR RELATED"/>
    <property type="match status" value="1"/>
</dbReference>
<gene>
    <name evidence="5" type="ORF">g.31410</name>
</gene>
<dbReference type="InterPro" id="IPR050111">
    <property type="entry name" value="C-type_lectin/snaclec_domain"/>
</dbReference>
<keyword evidence="2" id="KW-0732">Signal</keyword>
<dbReference type="PROSITE" id="PS01186">
    <property type="entry name" value="EGF_2"/>
    <property type="match status" value="1"/>
</dbReference>
<dbReference type="PROSITE" id="PS50041">
    <property type="entry name" value="C_TYPE_LECTIN_2"/>
    <property type="match status" value="1"/>
</dbReference>
<dbReference type="PROSITE" id="PS50026">
    <property type="entry name" value="EGF_3"/>
    <property type="match status" value="1"/>
</dbReference>
<feature type="domain" description="C-type lectin" evidence="4">
    <location>
        <begin position="99"/>
        <end position="222"/>
    </location>
</feature>
<sequence>MNMYHVLLFCLLINVACVFGQNDDSVSPPQCIVNGDCGATETCVNLSCQNPCPGTCQGNAKCEVHDHVPYCSCKPGFSGDPFTGCQQEAPNCTTSGSSRGKKVYRVERFIKVNWYAALIHCKSHGGALATIRSREENEQIKEEIRKTTLRNDRFWTSGTNYPQGHWIWMSTGDMLPDFTDWLPGEPNNNGGNEHCLHIVEGNNQGYMWNDVPCTELMYPICEYFE</sequence>
<dbReference type="InterPro" id="IPR000742">
    <property type="entry name" value="EGF"/>
</dbReference>